<protein>
    <submittedName>
        <fullName evidence="3">Pilus assembly protein</fullName>
    </submittedName>
</protein>
<keyword evidence="4" id="KW-1185">Reference proteome</keyword>
<evidence type="ECO:0000259" key="2">
    <source>
        <dbReference type="Pfam" id="PF07811"/>
    </source>
</evidence>
<dbReference type="AlphaFoldDB" id="A0A4U1HYV2"/>
<reference evidence="3 4" key="1">
    <citation type="submission" date="2019-04" db="EMBL/GenBank/DDBJ databases">
        <title>Trinickia sp. 7GSK02, isolated from subtropical forest soil.</title>
        <authorList>
            <person name="Gao Z.-H."/>
            <person name="Qiu L.-H."/>
        </authorList>
    </citation>
    <scope>NUCLEOTIDE SEQUENCE [LARGE SCALE GENOMIC DNA]</scope>
    <source>
        <strain evidence="3 4">7GSK02</strain>
    </source>
</reference>
<comment type="caution">
    <text evidence="3">The sequence shown here is derived from an EMBL/GenBank/DDBJ whole genome shotgun (WGS) entry which is preliminary data.</text>
</comment>
<sequence>MKRAPPIARRAHERGVASLEFVLMLPFLLTTLFGIIDTSLILTDKAIITNASREAARSGVTVHVPVLTTTQIQTVALNYLNNNLVAGGTASTPTVTVSQPSGTSSGDPLTVTVSYTYNGIVLGSAFSAITGSVTLSAATTMNYE</sequence>
<keyword evidence="1" id="KW-0472">Membrane</keyword>
<name>A0A4U1HYV2_9BURK</name>
<dbReference type="InterPro" id="IPR012495">
    <property type="entry name" value="TadE-like_dom"/>
</dbReference>
<organism evidence="3 4">
    <name type="scientific">Trinickia terrae</name>
    <dbReference type="NCBI Taxonomy" id="2571161"/>
    <lineage>
        <taxon>Bacteria</taxon>
        <taxon>Pseudomonadati</taxon>
        <taxon>Pseudomonadota</taxon>
        <taxon>Betaproteobacteria</taxon>
        <taxon>Burkholderiales</taxon>
        <taxon>Burkholderiaceae</taxon>
        <taxon>Trinickia</taxon>
    </lineage>
</organism>
<evidence type="ECO:0000313" key="4">
    <source>
        <dbReference type="Proteomes" id="UP000305539"/>
    </source>
</evidence>
<dbReference type="EMBL" id="SWJE01000011">
    <property type="protein sequence ID" value="TKC86253.1"/>
    <property type="molecule type" value="Genomic_DNA"/>
</dbReference>
<dbReference type="OrthoDB" id="6165442at2"/>
<keyword evidence="1" id="KW-0812">Transmembrane</keyword>
<dbReference type="Proteomes" id="UP000305539">
    <property type="component" value="Unassembled WGS sequence"/>
</dbReference>
<dbReference type="RefSeq" id="WP_136896936.1">
    <property type="nucleotide sequence ID" value="NZ_SWJE01000011.1"/>
</dbReference>
<proteinExistence type="predicted"/>
<evidence type="ECO:0000313" key="3">
    <source>
        <dbReference type="EMBL" id="TKC86253.1"/>
    </source>
</evidence>
<accession>A0A4U1HYV2</accession>
<feature type="domain" description="TadE-like" evidence="2">
    <location>
        <begin position="15"/>
        <end position="57"/>
    </location>
</feature>
<keyword evidence="1" id="KW-1133">Transmembrane helix</keyword>
<dbReference type="Pfam" id="PF07811">
    <property type="entry name" value="TadE"/>
    <property type="match status" value="1"/>
</dbReference>
<gene>
    <name evidence="3" type="ORF">FAZ69_20555</name>
</gene>
<evidence type="ECO:0000256" key="1">
    <source>
        <dbReference type="SAM" id="Phobius"/>
    </source>
</evidence>
<feature type="transmembrane region" description="Helical" evidence="1">
    <location>
        <begin position="21"/>
        <end position="42"/>
    </location>
</feature>